<keyword evidence="9" id="KW-0560">Oxidoreductase</keyword>
<feature type="transmembrane region" description="Helical" evidence="13">
    <location>
        <begin position="87"/>
        <end position="104"/>
    </location>
</feature>
<evidence type="ECO:0000256" key="5">
    <source>
        <dbReference type="ARBA" id="ARBA00022475"/>
    </source>
</evidence>
<keyword evidence="7" id="KW-0249">Electron transport</keyword>
<reference evidence="15" key="1">
    <citation type="journal article" date="2020" name="Stud. Mycol.">
        <title>101 Dothideomycetes genomes: a test case for predicting lifestyles and emergence of pathogens.</title>
        <authorList>
            <person name="Haridas S."/>
            <person name="Albert R."/>
            <person name="Binder M."/>
            <person name="Bloem J."/>
            <person name="Labutti K."/>
            <person name="Salamov A."/>
            <person name="Andreopoulos B."/>
            <person name="Baker S."/>
            <person name="Barry K."/>
            <person name="Bills G."/>
            <person name="Bluhm B."/>
            <person name="Cannon C."/>
            <person name="Castanera R."/>
            <person name="Culley D."/>
            <person name="Daum C."/>
            <person name="Ezra D."/>
            <person name="Gonzalez J."/>
            <person name="Henrissat B."/>
            <person name="Kuo A."/>
            <person name="Liang C."/>
            <person name="Lipzen A."/>
            <person name="Lutzoni F."/>
            <person name="Magnuson J."/>
            <person name="Mondo S."/>
            <person name="Nolan M."/>
            <person name="Ohm R."/>
            <person name="Pangilinan J."/>
            <person name="Park H.-J."/>
            <person name="Ramirez L."/>
            <person name="Alfaro M."/>
            <person name="Sun H."/>
            <person name="Tritt A."/>
            <person name="Yoshinaga Y."/>
            <person name="Zwiers L.-H."/>
            <person name="Turgeon B."/>
            <person name="Goodwin S."/>
            <person name="Spatafora J."/>
            <person name="Crous P."/>
            <person name="Grigoriev I."/>
        </authorList>
    </citation>
    <scope>NUCLEOTIDE SEQUENCE</scope>
    <source>
        <strain evidence="15">CBS 122367</strain>
    </source>
</reference>
<feature type="transmembrane region" description="Helical" evidence="13">
    <location>
        <begin position="185"/>
        <end position="205"/>
    </location>
</feature>
<dbReference type="Proteomes" id="UP000799291">
    <property type="component" value="Unassembled WGS sequence"/>
</dbReference>
<evidence type="ECO:0000256" key="3">
    <source>
        <dbReference type="ARBA" id="ARBA00012668"/>
    </source>
</evidence>
<dbReference type="EC" id="1.16.1.9" evidence="3"/>
<dbReference type="Pfam" id="PF08030">
    <property type="entry name" value="NAD_binding_6"/>
    <property type="match status" value="1"/>
</dbReference>
<accession>A0A6G1IR07</accession>
<evidence type="ECO:0000259" key="14">
    <source>
        <dbReference type="PROSITE" id="PS51384"/>
    </source>
</evidence>
<dbReference type="InterPro" id="IPR039261">
    <property type="entry name" value="FNR_nucleotide-bd"/>
</dbReference>
<comment type="similarity">
    <text evidence="2">Belongs to the ferric reductase (FRE) family.</text>
</comment>
<evidence type="ECO:0000256" key="12">
    <source>
        <dbReference type="ARBA" id="ARBA00048483"/>
    </source>
</evidence>
<evidence type="ECO:0000256" key="13">
    <source>
        <dbReference type="SAM" id="Phobius"/>
    </source>
</evidence>
<keyword evidence="8 13" id="KW-1133">Transmembrane helix</keyword>
<evidence type="ECO:0000256" key="2">
    <source>
        <dbReference type="ARBA" id="ARBA00006278"/>
    </source>
</evidence>
<dbReference type="GO" id="GO:0052851">
    <property type="term" value="F:ferric-chelate reductase (NADPH) activity"/>
    <property type="evidence" value="ECO:0007669"/>
    <property type="project" value="UniProtKB-EC"/>
</dbReference>
<dbReference type="GO" id="GO:0015677">
    <property type="term" value="P:copper ion import"/>
    <property type="evidence" value="ECO:0007669"/>
    <property type="project" value="TreeGrafter"/>
</dbReference>
<name>A0A6G1IR07_9PLEO</name>
<keyword evidence="6 13" id="KW-0812">Transmembrane</keyword>
<dbReference type="AlphaFoldDB" id="A0A6G1IR07"/>
<dbReference type="PANTHER" id="PTHR32361">
    <property type="entry name" value="FERRIC/CUPRIC REDUCTASE TRANSMEMBRANE COMPONENT"/>
    <property type="match status" value="1"/>
</dbReference>
<dbReference type="CDD" id="cd06186">
    <property type="entry name" value="NOX_Duox_like_FAD_NADP"/>
    <property type="match status" value="1"/>
</dbReference>
<organism evidence="15 16">
    <name type="scientific">Lentithecium fluviatile CBS 122367</name>
    <dbReference type="NCBI Taxonomy" id="1168545"/>
    <lineage>
        <taxon>Eukaryota</taxon>
        <taxon>Fungi</taxon>
        <taxon>Dikarya</taxon>
        <taxon>Ascomycota</taxon>
        <taxon>Pezizomycotina</taxon>
        <taxon>Dothideomycetes</taxon>
        <taxon>Pleosporomycetidae</taxon>
        <taxon>Pleosporales</taxon>
        <taxon>Massarineae</taxon>
        <taxon>Lentitheciaceae</taxon>
        <taxon>Lentithecium</taxon>
    </lineage>
</organism>
<comment type="catalytic activity">
    <reaction evidence="12">
        <text>2 a Fe(II)-siderophore + NADP(+) + H(+) = 2 a Fe(III)-siderophore + NADPH</text>
        <dbReference type="Rhea" id="RHEA:28795"/>
        <dbReference type="Rhea" id="RHEA-COMP:11342"/>
        <dbReference type="Rhea" id="RHEA-COMP:11344"/>
        <dbReference type="ChEBI" id="CHEBI:15378"/>
        <dbReference type="ChEBI" id="CHEBI:29033"/>
        <dbReference type="ChEBI" id="CHEBI:29034"/>
        <dbReference type="ChEBI" id="CHEBI:57783"/>
        <dbReference type="ChEBI" id="CHEBI:58349"/>
        <dbReference type="EC" id="1.16.1.9"/>
    </reaction>
</comment>
<evidence type="ECO:0000256" key="11">
    <source>
        <dbReference type="ARBA" id="ARBA00023136"/>
    </source>
</evidence>
<feature type="transmembrane region" description="Helical" evidence="13">
    <location>
        <begin position="125"/>
        <end position="144"/>
    </location>
</feature>
<evidence type="ECO:0000256" key="10">
    <source>
        <dbReference type="ARBA" id="ARBA00023065"/>
    </source>
</evidence>
<evidence type="ECO:0000256" key="4">
    <source>
        <dbReference type="ARBA" id="ARBA00022448"/>
    </source>
</evidence>
<dbReference type="InterPro" id="IPR017938">
    <property type="entry name" value="Riboflavin_synthase-like_b-brl"/>
</dbReference>
<evidence type="ECO:0000313" key="15">
    <source>
        <dbReference type="EMBL" id="KAF2680662.1"/>
    </source>
</evidence>
<evidence type="ECO:0000313" key="16">
    <source>
        <dbReference type="Proteomes" id="UP000799291"/>
    </source>
</evidence>
<dbReference type="Gene3D" id="2.40.30.10">
    <property type="entry name" value="Translation factors"/>
    <property type="match status" value="1"/>
</dbReference>
<keyword evidence="5" id="KW-1003">Cell membrane</keyword>
<dbReference type="InterPro" id="IPR013121">
    <property type="entry name" value="Fe_red_NAD-bd_6"/>
</dbReference>
<gene>
    <name evidence="15" type="ORF">K458DRAFT_445146</name>
</gene>
<dbReference type="Pfam" id="PF08022">
    <property type="entry name" value="FAD_binding_8"/>
    <property type="match status" value="1"/>
</dbReference>
<evidence type="ECO:0000256" key="1">
    <source>
        <dbReference type="ARBA" id="ARBA00004651"/>
    </source>
</evidence>
<keyword evidence="4" id="KW-0813">Transport</keyword>
<keyword evidence="11 13" id="KW-0472">Membrane</keyword>
<dbReference type="EMBL" id="MU005595">
    <property type="protein sequence ID" value="KAF2680662.1"/>
    <property type="molecule type" value="Genomic_DNA"/>
</dbReference>
<dbReference type="SUPFAM" id="SSF52343">
    <property type="entry name" value="Ferredoxin reductase-like, C-terminal NADP-linked domain"/>
    <property type="match status" value="1"/>
</dbReference>
<dbReference type="PROSITE" id="PS51384">
    <property type="entry name" value="FAD_FR"/>
    <property type="match status" value="1"/>
</dbReference>
<feature type="transmembrane region" description="Helical" evidence="13">
    <location>
        <begin position="60"/>
        <end position="81"/>
    </location>
</feature>
<protein>
    <recommendedName>
        <fullName evidence="3">ferric-chelate reductase (NADPH)</fullName>
        <ecNumber evidence="3">1.16.1.9</ecNumber>
    </recommendedName>
</protein>
<evidence type="ECO:0000256" key="7">
    <source>
        <dbReference type="ARBA" id="ARBA00022982"/>
    </source>
</evidence>
<sequence>MGPLSIYLICLVSVLGAFILYSIWRLIDSTTRRFIFSFLRKNLLYTMVVRRRTGSSDMTVYGLLSIVLLIASNITACSLWIADRADLAKRCGTLFMINVVPLYLGGRTNFFVDRVLQLPLDQYSFLHRWMGRICVIQGLVHGIMNAATSSSSITENLLTTLQLLSVIAAIGALSFLYIRRYMYELFLKTHLIFALTLIGILWFHVKFTTTRMLVNSGSGLSKKMVFNHFSDGHASSQAMELIIDLAKPWNVGPGQYIYLTLPNVGRHKGGFIQSHPYNIAWVDGPKVTVLIQRYKGFSDTLFTSPDPESSVIVDGPYGHPQSLDRFDKVLLMASGIGIASHLLTIKQLLLAHESQTARVRRLTLVWFLEAIDQEAWAHDYLRSLCNMDHRKVFTLVLFVPPTLDASKTGPREQVIERWRRTEHPLDVAWYINEESSAEAGNMAVSVCGTSHFEAAVRRGVRSSKDDIYMLIAGFRPEETALSRSSRTRYS</sequence>
<dbReference type="Gene3D" id="3.40.50.80">
    <property type="entry name" value="Nucleotide-binding domain of ferredoxin-NADP reductase (FNR) module"/>
    <property type="match status" value="1"/>
</dbReference>
<feature type="transmembrane region" description="Helical" evidence="13">
    <location>
        <begin position="156"/>
        <end position="178"/>
    </location>
</feature>
<keyword evidence="16" id="KW-1185">Reference proteome</keyword>
<evidence type="ECO:0000256" key="6">
    <source>
        <dbReference type="ARBA" id="ARBA00022692"/>
    </source>
</evidence>
<proteinExistence type="inferred from homology"/>
<evidence type="ECO:0000256" key="9">
    <source>
        <dbReference type="ARBA" id="ARBA00023002"/>
    </source>
</evidence>
<dbReference type="GO" id="GO:0006879">
    <property type="term" value="P:intracellular iron ion homeostasis"/>
    <property type="evidence" value="ECO:0007669"/>
    <property type="project" value="TreeGrafter"/>
</dbReference>
<dbReference type="PANTHER" id="PTHR32361:SF26">
    <property type="entry name" value="FAD-BINDING 8 DOMAIN-CONTAINING PROTEIN-RELATED"/>
    <property type="match status" value="1"/>
</dbReference>
<dbReference type="InterPro" id="IPR013130">
    <property type="entry name" value="Fe3_Rdtase_TM_dom"/>
</dbReference>
<dbReference type="InterPro" id="IPR017927">
    <property type="entry name" value="FAD-bd_FR_type"/>
</dbReference>
<dbReference type="SUPFAM" id="SSF63380">
    <property type="entry name" value="Riboflavin synthase domain-like"/>
    <property type="match status" value="1"/>
</dbReference>
<dbReference type="OrthoDB" id="4494341at2759"/>
<dbReference type="Pfam" id="PF01794">
    <property type="entry name" value="Ferric_reduct"/>
    <property type="match status" value="1"/>
</dbReference>
<feature type="transmembrane region" description="Helical" evidence="13">
    <location>
        <begin position="6"/>
        <end position="27"/>
    </location>
</feature>
<dbReference type="GO" id="GO:0006826">
    <property type="term" value="P:iron ion transport"/>
    <property type="evidence" value="ECO:0007669"/>
    <property type="project" value="UniProtKB-ARBA"/>
</dbReference>
<evidence type="ECO:0000256" key="8">
    <source>
        <dbReference type="ARBA" id="ARBA00022989"/>
    </source>
</evidence>
<dbReference type="GO" id="GO:0005886">
    <property type="term" value="C:plasma membrane"/>
    <property type="evidence" value="ECO:0007669"/>
    <property type="project" value="UniProtKB-SubCell"/>
</dbReference>
<dbReference type="InterPro" id="IPR051410">
    <property type="entry name" value="Ferric/Cupric_Reductase"/>
</dbReference>
<feature type="domain" description="FAD-binding FR-type" evidence="14">
    <location>
        <begin position="200"/>
        <end position="323"/>
    </location>
</feature>
<keyword evidence="10" id="KW-0406">Ion transport</keyword>
<dbReference type="InterPro" id="IPR013112">
    <property type="entry name" value="FAD-bd_8"/>
</dbReference>
<comment type="subcellular location">
    <subcellularLocation>
        <location evidence="1">Cell membrane</location>
        <topology evidence="1">Multi-pass membrane protein</topology>
    </subcellularLocation>
</comment>